<dbReference type="EMBL" id="JBJYXY010000001">
    <property type="protein sequence ID" value="MFN2975152.1"/>
    <property type="molecule type" value="Genomic_DNA"/>
</dbReference>
<reference evidence="2 3" key="1">
    <citation type="submission" date="2024-12" db="EMBL/GenBank/DDBJ databases">
        <authorList>
            <person name="Lee Y."/>
        </authorList>
    </citation>
    <scope>NUCLEOTIDE SEQUENCE [LARGE SCALE GENOMIC DNA]</scope>
    <source>
        <strain evidence="2 3">03SUJ4</strain>
    </source>
</reference>
<organism evidence="2 3">
    <name type="scientific">Terriglobus aquaticus</name>
    <dbReference type="NCBI Taxonomy" id="940139"/>
    <lineage>
        <taxon>Bacteria</taxon>
        <taxon>Pseudomonadati</taxon>
        <taxon>Acidobacteriota</taxon>
        <taxon>Terriglobia</taxon>
        <taxon>Terriglobales</taxon>
        <taxon>Acidobacteriaceae</taxon>
        <taxon>Terriglobus</taxon>
    </lineage>
</organism>
<evidence type="ECO:0000313" key="2">
    <source>
        <dbReference type="EMBL" id="MFN2975152.1"/>
    </source>
</evidence>
<proteinExistence type="predicted"/>
<keyword evidence="1" id="KW-1133">Transmembrane helix</keyword>
<keyword evidence="1" id="KW-0472">Membrane</keyword>
<name>A0ABW9KHU0_9BACT</name>
<gene>
    <name evidence="2" type="ORF">ACK2TP_05200</name>
</gene>
<accession>A0ABW9KHU0</accession>
<keyword evidence="3" id="KW-1185">Reference proteome</keyword>
<sequence length="231" mass="25482">MHAVPTTLALFQAPTYAMSDGQFHTLLWFTGLIAFWLFLQAVALVAVAFMVVKLLKTINEFTTRMEGKALAITDRFEGKMYPLVDNFQDLMNDTVPKIKRVTESIADTTDVYRAKLAQVDALISDTALKAKKQSDRVDGMVTSTLNAAGNIVGRVEHAVLTPVKQATAIFSGLRAAATKLADEYSQPEEKMPRAAYAEAYERSRATGEHTPKPVAFEGENIYTGLEDDYHA</sequence>
<evidence type="ECO:0000313" key="3">
    <source>
        <dbReference type="Proteomes" id="UP001634747"/>
    </source>
</evidence>
<comment type="caution">
    <text evidence="2">The sequence shown here is derived from an EMBL/GenBank/DDBJ whole genome shotgun (WGS) entry which is preliminary data.</text>
</comment>
<feature type="transmembrane region" description="Helical" evidence="1">
    <location>
        <begin position="29"/>
        <end position="55"/>
    </location>
</feature>
<dbReference type="RefSeq" id="WP_263413315.1">
    <property type="nucleotide sequence ID" value="NZ_BAABBH010000001.1"/>
</dbReference>
<dbReference type="Proteomes" id="UP001634747">
    <property type="component" value="Unassembled WGS sequence"/>
</dbReference>
<protein>
    <submittedName>
        <fullName evidence="2">Uncharacterized protein</fullName>
    </submittedName>
</protein>
<evidence type="ECO:0000256" key="1">
    <source>
        <dbReference type="SAM" id="Phobius"/>
    </source>
</evidence>
<keyword evidence="1" id="KW-0812">Transmembrane</keyword>